<keyword evidence="1" id="KW-0812">Transmembrane</keyword>
<protein>
    <submittedName>
        <fullName evidence="2">Uncharacterized protein</fullName>
    </submittedName>
</protein>
<reference evidence="2 3" key="1">
    <citation type="submission" date="2015-06" db="EMBL/GenBank/DDBJ databases">
        <title>Improved classification and identification of acetic acid bacteria using matrix-assisted laser desorption/ionization time-of-flight mass spectrometry; Gluconobacter nephelii and Gluconobacter uchimurae are later heterotypic synonyms of Gluconobacter japonicus and Gluconobacter oxydans, respectively.</title>
        <authorList>
            <person name="Li L."/>
            <person name="Cleenwerck I."/>
            <person name="De Vuyst L."/>
            <person name="Vandamme P."/>
        </authorList>
    </citation>
    <scope>NUCLEOTIDE SEQUENCE [LARGE SCALE GENOMIC DNA]</scope>
    <source>
        <strain evidence="2 3">LMG 1676</strain>
    </source>
</reference>
<feature type="transmembrane region" description="Helical" evidence="1">
    <location>
        <begin position="12"/>
        <end position="29"/>
    </location>
</feature>
<organism evidence="2 3">
    <name type="scientific">Gluconobacter oxydans</name>
    <name type="common">Gluconobacter suboxydans</name>
    <dbReference type="NCBI Taxonomy" id="442"/>
    <lineage>
        <taxon>Bacteria</taxon>
        <taxon>Pseudomonadati</taxon>
        <taxon>Pseudomonadota</taxon>
        <taxon>Alphaproteobacteria</taxon>
        <taxon>Acetobacterales</taxon>
        <taxon>Acetobacteraceae</taxon>
        <taxon>Gluconobacter</taxon>
    </lineage>
</organism>
<comment type="caution">
    <text evidence="2">The sequence shown here is derived from an EMBL/GenBank/DDBJ whole genome shotgun (WGS) entry which is preliminary data.</text>
</comment>
<evidence type="ECO:0000313" key="3">
    <source>
        <dbReference type="Proteomes" id="UP000075655"/>
    </source>
</evidence>
<name>A0A149RX51_GLUOY</name>
<dbReference type="EMBL" id="LHZG01000159">
    <property type="protein sequence ID" value="KXV18978.1"/>
    <property type="molecule type" value="Genomic_DNA"/>
</dbReference>
<accession>A0A149RX51</accession>
<dbReference type="Proteomes" id="UP000075655">
    <property type="component" value="Unassembled WGS sequence"/>
</dbReference>
<evidence type="ECO:0000313" key="2">
    <source>
        <dbReference type="EMBL" id="KXV18978.1"/>
    </source>
</evidence>
<sequence length="205" mass="22402">MTISYRGEIGRLNHIVACGLIQLCIMPFLDQTVMGMALCIDRTGHRDVIFDMPVDHVLGITGRAGHGAVESGGAGVVLMVRYSEKSAWADVQMGDLRHQNSNLKQTDAEHGQEKPDWWLATSPVGIWLGTGLEFGLGALLRLHPGWNVRVVMPVKGIVHFFGSRYLRAREMRPVSGGNGLPGVIMEDPAVRTPEGIAPLQRQPFA</sequence>
<proteinExistence type="predicted"/>
<dbReference type="AlphaFoldDB" id="A0A149RX51"/>
<keyword evidence="1" id="KW-0472">Membrane</keyword>
<keyword evidence="1" id="KW-1133">Transmembrane helix</keyword>
<gene>
    <name evidence="2" type="ORF">AD934_06285</name>
</gene>
<evidence type="ECO:0000256" key="1">
    <source>
        <dbReference type="SAM" id="Phobius"/>
    </source>
</evidence>